<name>A0A1H8QM27_9ACTN</name>
<reference evidence="3" key="1">
    <citation type="submission" date="2016-10" db="EMBL/GenBank/DDBJ databases">
        <authorList>
            <person name="Varghese N."/>
            <person name="Submissions S."/>
        </authorList>
    </citation>
    <scope>NUCLEOTIDE SEQUENCE [LARGE SCALE GENOMIC DNA]</scope>
    <source>
        <strain evidence="3">DSM 45413</strain>
    </source>
</reference>
<dbReference type="Proteomes" id="UP000198960">
    <property type="component" value="Unassembled WGS sequence"/>
</dbReference>
<feature type="domain" description="Thiolase C-terminal" evidence="1">
    <location>
        <begin position="274"/>
        <end position="382"/>
    </location>
</feature>
<protein>
    <submittedName>
        <fullName evidence="2">Acetyl-CoA acetyltransferase</fullName>
    </submittedName>
</protein>
<dbReference type="PANTHER" id="PTHR42870:SF1">
    <property type="entry name" value="NON-SPECIFIC LIPID-TRANSFER PROTEIN-LIKE 2"/>
    <property type="match status" value="1"/>
</dbReference>
<sequence length="400" mass="42546">MSGRFRARDQVAIVGYAQSPVTRHADRSLGALTVETARAAIADAGLEADQVDGFVTATLFPTSGAHAVVDGVSVVSADWLAARLNPNPRYAAGFSGLGQIPGSMALAVNAIASGAADHVVVHRALHNPRGSYHATSSTEFAGPMQWTAPQGFFGPLAMIALTYNEYVQRYGASREALAEVVVEARKNGARLPWSYWADRPLTREQYLAEPMLDDPISRFDCDIPIDGVAAFVLTSAERARDLPHRPVHVSGYATGAPPTRRLPAHWPLDDLVSAGATMAERLWASAGMGLDEIDLVQVYDGFSPLVYLWLEALGRCPVGEGHRYVRDGGIDSDRPGADPVLLSGGSLGNGRMHGVPQLLECYLQVSGRAGDRQRPDVTTALSCHSSPHLGGALVYSAEAG</sequence>
<dbReference type="AlphaFoldDB" id="A0A1H8QM27"/>
<keyword evidence="3" id="KW-1185">Reference proteome</keyword>
<evidence type="ECO:0000313" key="2">
    <source>
        <dbReference type="EMBL" id="SEO54954.1"/>
    </source>
</evidence>
<evidence type="ECO:0000313" key="3">
    <source>
        <dbReference type="Proteomes" id="UP000198960"/>
    </source>
</evidence>
<dbReference type="RefSeq" id="WP_091940185.1">
    <property type="nucleotide sequence ID" value="NZ_FOEE01000002.1"/>
</dbReference>
<dbReference type="STRING" id="673521.SAMN05660991_00668"/>
<dbReference type="SUPFAM" id="SSF53901">
    <property type="entry name" value="Thiolase-like"/>
    <property type="match status" value="2"/>
</dbReference>
<dbReference type="InterPro" id="IPR016039">
    <property type="entry name" value="Thiolase-like"/>
</dbReference>
<evidence type="ECO:0000259" key="1">
    <source>
        <dbReference type="Pfam" id="PF22691"/>
    </source>
</evidence>
<keyword evidence="2" id="KW-0808">Transferase</keyword>
<dbReference type="OrthoDB" id="9785768at2"/>
<dbReference type="PIRSF" id="PIRSF000429">
    <property type="entry name" value="Ac-CoA_Ac_transf"/>
    <property type="match status" value="1"/>
</dbReference>
<dbReference type="PANTHER" id="PTHR42870">
    <property type="entry name" value="ACETYL-COA C-ACETYLTRANSFERASE"/>
    <property type="match status" value="1"/>
</dbReference>
<dbReference type="InterPro" id="IPR055140">
    <property type="entry name" value="Thiolase_C_2"/>
</dbReference>
<dbReference type="GO" id="GO:0016747">
    <property type="term" value="F:acyltransferase activity, transferring groups other than amino-acyl groups"/>
    <property type="evidence" value="ECO:0007669"/>
    <property type="project" value="InterPro"/>
</dbReference>
<dbReference type="Pfam" id="PF22691">
    <property type="entry name" value="Thiolase_C_1"/>
    <property type="match status" value="1"/>
</dbReference>
<dbReference type="EMBL" id="FOEE01000002">
    <property type="protein sequence ID" value="SEO54954.1"/>
    <property type="molecule type" value="Genomic_DNA"/>
</dbReference>
<gene>
    <name evidence="2" type="ORF">SAMN05660991_00668</name>
</gene>
<dbReference type="Gene3D" id="3.40.47.10">
    <property type="match status" value="1"/>
</dbReference>
<organism evidence="2 3">
    <name type="scientific">Trujillonella endophytica</name>
    <dbReference type="NCBI Taxonomy" id="673521"/>
    <lineage>
        <taxon>Bacteria</taxon>
        <taxon>Bacillati</taxon>
        <taxon>Actinomycetota</taxon>
        <taxon>Actinomycetes</taxon>
        <taxon>Geodermatophilales</taxon>
        <taxon>Geodermatophilaceae</taxon>
        <taxon>Trujillonella</taxon>
    </lineage>
</organism>
<proteinExistence type="predicted"/>
<accession>A0A1H8QM27</accession>
<dbReference type="InterPro" id="IPR002155">
    <property type="entry name" value="Thiolase"/>
</dbReference>
<dbReference type="CDD" id="cd00829">
    <property type="entry name" value="SCP-x_thiolase"/>
    <property type="match status" value="1"/>
</dbReference>